<protein>
    <submittedName>
        <fullName evidence="6">IS66 family transposase</fullName>
    </submittedName>
</protein>
<evidence type="ECO:0000256" key="1">
    <source>
        <dbReference type="SAM" id="MobiDB-lite"/>
    </source>
</evidence>
<feature type="domain" description="Transposase IS66 central" evidence="2">
    <location>
        <begin position="230"/>
        <end position="522"/>
    </location>
</feature>
<evidence type="ECO:0000259" key="4">
    <source>
        <dbReference type="Pfam" id="PF13007"/>
    </source>
</evidence>
<name>A0ABY4S6R2_AQUTE</name>
<dbReference type="Pfam" id="PF13817">
    <property type="entry name" value="DDE_Tnp_IS66_C"/>
    <property type="match status" value="1"/>
</dbReference>
<dbReference type="InterPro" id="IPR039552">
    <property type="entry name" value="IS66_C"/>
</dbReference>
<sequence length="573" mass="64665">MLGMRGLPPTGPEGLSPEVAALIAQLQQQVQDQAQQLGERDQALMQRDQALAERAAELAQRDALLQRKDREIALREAKIEKINFELARLKRWTYGAKSEAMNADQRRLFEETLAEDEAALRAQLERLRREAEAAAAAAGTQPKAPARQPRRSALPAHLRRVEHRHEPESTDCQEQGCGRPMKRIGEDVTERLDIVPAEFFVHRHIYGKWACRHCQVLKQAPSVPEIVEGGIAASGLLAHTAISRFVDHLPYYRQETINARSGVHTPRSTLAAGTGQVGAALEPLYVLHKRFVLDCRVLHADETPVALLDPGAGRTRRAYMWAYARSWHDAVPGVVYDFCRGRGAQYPVAFLNGDERRGERRWSGTLLTDRYGGYEAVVDPQHYPGRMSAACAAHARRNFEELAHEGTSPIGLDALRRFARIYEVEGELKALSDEERRAQRQRLARPLWNELRQWLELERRVVAEGGATAKAIDYTLRHWTALTQHLADGAVPLDNNHLERQIKPWAMGRKAWQFVGSELAGERAAIVMSLVQSARINGHEPWAYLRDVLQRLPTLRNSQLDELLPHRWTPAHA</sequence>
<evidence type="ECO:0000313" key="6">
    <source>
        <dbReference type="EMBL" id="URI07727.1"/>
    </source>
</evidence>
<dbReference type="Pfam" id="PF13005">
    <property type="entry name" value="zf-IS66"/>
    <property type="match status" value="1"/>
</dbReference>
<gene>
    <name evidence="6" type="ORF">MW290_03710</name>
</gene>
<evidence type="ECO:0000259" key="3">
    <source>
        <dbReference type="Pfam" id="PF13005"/>
    </source>
</evidence>
<dbReference type="Pfam" id="PF13007">
    <property type="entry name" value="LZ_Tnp_IS66"/>
    <property type="match status" value="1"/>
</dbReference>
<feature type="domain" description="Transposase IS66 C-terminal" evidence="5">
    <location>
        <begin position="529"/>
        <end position="566"/>
    </location>
</feature>
<evidence type="ECO:0000259" key="5">
    <source>
        <dbReference type="Pfam" id="PF13817"/>
    </source>
</evidence>
<organism evidence="6 7">
    <name type="scientific">Aquincola tertiaricarbonis</name>
    <dbReference type="NCBI Taxonomy" id="391953"/>
    <lineage>
        <taxon>Bacteria</taxon>
        <taxon>Pseudomonadati</taxon>
        <taxon>Pseudomonadota</taxon>
        <taxon>Betaproteobacteria</taxon>
        <taxon>Burkholderiales</taxon>
        <taxon>Sphaerotilaceae</taxon>
        <taxon>Aquincola</taxon>
    </lineage>
</organism>
<keyword evidence="7" id="KW-1185">Reference proteome</keyword>
<feature type="region of interest" description="Disordered" evidence="1">
    <location>
        <begin position="131"/>
        <end position="152"/>
    </location>
</feature>
<dbReference type="InterPro" id="IPR052344">
    <property type="entry name" value="Transposase-related"/>
</dbReference>
<proteinExistence type="predicted"/>
<dbReference type="PANTHER" id="PTHR33678:SF1">
    <property type="entry name" value="BLL1576 PROTEIN"/>
    <property type="match status" value="1"/>
</dbReference>
<dbReference type="InterPro" id="IPR024474">
    <property type="entry name" value="Znf_dom_IS66"/>
</dbReference>
<evidence type="ECO:0000313" key="7">
    <source>
        <dbReference type="Proteomes" id="UP001056201"/>
    </source>
</evidence>
<dbReference type="RefSeq" id="WP_250195959.1">
    <property type="nucleotide sequence ID" value="NZ_CP097635.1"/>
</dbReference>
<dbReference type="EMBL" id="CP097635">
    <property type="protein sequence ID" value="URI07727.1"/>
    <property type="molecule type" value="Genomic_DNA"/>
</dbReference>
<feature type="region of interest" description="Disordered" evidence="1">
    <location>
        <begin position="160"/>
        <end position="179"/>
    </location>
</feature>
<dbReference type="NCBIfam" id="NF033517">
    <property type="entry name" value="transpos_IS66"/>
    <property type="match status" value="1"/>
</dbReference>
<accession>A0ABY4S6R2</accession>
<dbReference type="InterPro" id="IPR024463">
    <property type="entry name" value="Transposase_TnpC_homeodom"/>
</dbReference>
<evidence type="ECO:0000259" key="2">
    <source>
        <dbReference type="Pfam" id="PF03050"/>
    </source>
</evidence>
<feature type="domain" description="Transposase IS66 zinc-finger binding" evidence="3">
    <location>
        <begin position="176"/>
        <end position="214"/>
    </location>
</feature>
<dbReference type="InterPro" id="IPR004291">
    <property type="entry name" value="Transposase_IS66_central"/>
</dbReference>
<reference evidence="6" key="1">
    <citation type="submission" date="2022-05" db="EMBL/GenBank/DDBJ databases">
        <title>An RpoN-dependent PEP-CTERM gene is involved in floc formation of an Aquincola tertiaricarbonis strain.</title>
        <authorList>
            <person name="Qiu D."/>
            <person name="Xia M."/>
        </authorList>
    </citation>
    <scope>NUCLEOTIDE SEQUENCE</scope>
    <source>
        <strain evidence="6">RN12</strain>
    </source>
</reference>
<dbReference type="PANTHER" id="PTHR33678">
    <property type="entry name" value="BLL1576 PROTEIN"/>
    <property type="match status" value="1"/>
</dbReference>
<dbReference type="Proteomes" id="UP001056201">
    <property type="component" value="Chromosome 1"/>
</dbReference>
<dbReference type="Pfam" id="PF03050">
    <property type="entry name" value="DDE_Tnp_IS66"/>
    <property type="match status" value="1"/>
</dbReference>
<feature type="domain" description="Transposase TnpC homeodomain" evidence="4">
    <location>
        <begin position="84"/>
        <end position="162"/>
    </location>
</feature>